<sequence>MIARVLLPAPAPPMRRSSRLAITAAAFGLLLGGCRSALRVTPSDADVVLARRTLEAPDPGQPGAYTVGTLFYGSGTDRNRPEYRDSVSIETPSVDASKLVDLGGSARERNDYWGFTPEEFPLNARVWYPEGEGPFPLALVVHGNHDMRDFSDPGYDYLGELLASRGIILASIDMNFINGGIREENDGRGWLLLKHLELWEGFNADPSNPFAGKVDMTRLAVMGHSRGGEAAPVAAAFNRLKRYPDDATLEFDFDFDIRAAVSIAPVDGQYLPTGRPLPIENVDYLVFHGSHDGDVTSFHGLRIWDRLRFTDGEDHFKSAIYMYRANHGQWNSVWNSFDNGPRSPRILDLRYLVPPADQRRFAELYVTAFLEASLKDDRRWLSMFRDHRVVGEWLPESMYITRLQHSSFRALADFEEDVDVTTGSADGVTLMGDSLDTWREETLLLRSSNRANTSASQANQALRLAWNNRLAGADTTRHGPPATFEVTVPAEVVREWGVGEGHAVELSLSATERIPGPRRAPGDDDEDEENDERDGDRGSGERPDPDAPKPPVDLSIQVEDAAGRTASVPLSDYGPIRRPLEIHILRRTDQETRDPTELVLQSYHIPLADFAAIDGALDLAEIRAVRLVFDRAAAGEVLVDGIGFSAMGADFWQARMR</sequence>
<evidence type="ECO:0000313" key="3">
    <source>
        <dbReference type="EMBL" id="MEK9501362.1"/>
    </source>
</evidence>
<dbReference type="Pfam" id="PF12740">
    <property type="entry name" value="PETase"/>
    <property type="match status" value="1"/>
</dbReference>
<dbReference type="RefSeq" id="WP_405275885.1">
    <property type="nucleotide sequence ID" value="NZ_CP144380.1"/>
</dbReference>
<evidence type="ECO:0000313" key="4">
    <source>
        <dbReference type="Proteomes" id="UP001484239"/>
    </source>
</evidence>
<dbReference type="SUPFAM" id="SSF53474">
    <property type="entry name" value="alpha/beta-Hydrolases"/>
    <property type="match status" value="1"/>
</dbReference>
<dbReference type="EMBL" id="JBBHLI010000005">
    <property type="protein sequence ID" value="MEK9501362.1"/>
    <property type="molecule type" value="Genomic_DNA"/>
</dbReference>
<dbReference type="InterPro" id="IPR029058">
    <property type="entry name" value="AB_hydrolase_fold"/>
</dbReference>
<dbReference type="InterPro" id="IPR041127">
    <property type="entry name" value="PET_hydrolase/cutinase-like"/>
</dbReference>
<name>A0ABU9E9E0_9BACT</name>
<protein>
    <recommendedName>
        <fullName evidence="2">PET hydrolase/cutinase-like domain-containing protein</fullName>
    </recommendedName>
</protein>
<feature type="compositionally biased region" description="Basic and acidic residues" evidence="1">
    <location>
        <begin position="534"/>
        <end position="547"/>
    </location>
</feature>
<dbReference type="Gene3D" id="3.40.50.1820">
    <property type="entry name" value="alpha/beta hydrolase"/>
    <property type="match status" value="1"/>
</dbReference>
<feature type="domain" description="PET hydrolase/cutinase-like" evidence="2">
    <location>
        <begin position="155"/>
        <end position="236"/>
    </location>
</feature>
<feature type="compositionally biased region" description="Acidic residues" evidence="1">
    <location>
        <begin position="523"/>
        <end position="533"/>
    </location>
</feature>
<dbReference type="PROSITE" id="PS51257">
    <property type="entry name" value="PROKAR_LIPOPROTEIN"/>
    <property type="match status" value="1"/>
</dbReference>
<feature type="region of interest" description="Disordered" evidence="1">
    <location>
        <begin position="507"/>
        <end position="553"/>
    </location>
</feature>
<comment type="caution">
    <text evidence="3">The sequence shown here is derived from an EMBL/GenBank/DDBJ whole genome shotgun (WGS) entry which is preliminary data.</text>
</comment>
<reference evidence="3 4" key="1">
    <citation type="submission" date="2024-02" db="EMBL/GenBank/DDBJ databases">
        <title>A novel Gemmatimonadota bacterium.</title>
        <authorList>
            <person name="Du Z.-J."/>
            <person name="Ye Y.-Q."/>
        </authorList>
    </citation>
    <scope>NUCLEOTIDE SEQUENCE [LARGE SCALE GENOMIC DNA]</scope>
    <source>
        <strain evidence="3 4">DH-20</strain>
    </source>
</reference>
<organism evidence="3 4">
    <name type="scientific">Gaopeijia maritima</name>
    <dbReference type="NCBI Taxonomy" id="3119007"/>
    <lineage>
        <taxon>Bacteria</taxon>
        <taxon>Pseudomonadati</taxon>
        <taxon>Gemmatimonadota</taxon>
        <taxon>Longimicrobiia</taxon>
        <taxon>Gaopeijiales</taxon>
        <taxon>Gaopeijiaceae</taxon>
        <taxon>Gaopeijia</taxon>
    </lineage>
</organism>
<dbReference type="Proteomes" id="UP001484239">
    <property type="component" value="Unassembled WGS sequence"/>
</dbReference>
<accession>A0ABU9E9E0</accession>
<keyword evidence="4" id="KW-1185">Reference proteome</keyword>
<gene>
    <name evidence="3" type="ORF">WI372_10280</name>
</gene>
<evidence type="ECO:0000259" key="2">
    <source>
        <dbReference type="Pfam" id="PF12740"/>
    </source>
</evidence>
<evidence type="ECO:0000256" key="1">
    <source>
        <dbReference type="SAM" id="MobiDB-lite"/>
    </source>
</evidence>
<proteinExistence type="predicted"/>